<dbReference type="EMBL" id="GGEC01015365">
    <property type="protein sequence ID" value="MBW95848.1"/>
    <property type="molecule type" value="Transcribed_RNA"/>
</dbReference>
<organism evidence="1">
    <name type="scientific">Rhizophora mucronata</name>
    <name type="common">Asiatic mangrove</name>
    <dbReference type="NCBI Taxonomy" id="61149"/>
    <lineage>
        <taxon>Eukaryota</taxon>
        <taxon>Viridiplantae</taxon>
        <taxon>Streptophyta</taxon>
        <taxon>Embryophyta</taxon>
        <taxon>Tracheophyta</taxon>
        <taxon>Spermatophyta</taxon>
        <taxon>Magnoliopsida</taxon>
        <taxon>eudicotyledons</taxon>
        <taxon>Gunneridae</taxon>
        <taxon>Pentapetalae</taxon>
        <taxon>rosids</taxon>
        <taxon>fabids</taxon>
        <taxon>Malpighiales</taxon>
        <taxon>Rhizophoraceae</taxon>
        <taxon>Rhizophora</taxon>
    </lineage>
</organism>
<name>A0A2P2JQW5_RHIMU</name>
<sequence length="74" mass="8531">MSMGMYICVCYRVKSNSQPGQEKQKHECIDVRKRSLTDMKQIISFIQDSEHEVGNINTTYEVESNRVANLFGTL</sequence>
<dbReference type="AlphaFoldDB" id="A0A2P2JQW5"/>
<evidence type="ECO:0000313" key="1">
    <source>
        <dbReference type="EMBL" id="MBW95848.1"/>
    </source>
</evidence>
<accession>A0A2P2JQW5</accession>
<protein>
    <submittedName>
        <fullName evidence="1">Uncharacterized protein MANES_01G231400</fullName>
    </submittedName>
</protein>
<proteinExistence type="predicted"/>
<reference evidence="1" key="1">
    <citation type="submission" date="2018-02" db="EMBL/GenBank/DDBJ databases">
        <title>Rhizophora mucronata_Transcriptome.</title>
        <authorList>
            <person name="Meera S.P."/>
            <person name="Sreeshan A."/>
            <person name="Augustine A."/>
        </authorList>
    </citation>
    <scope>NUCLEOTIDE SEQUENCE</scope>
    <source>
        <tissue evidence="1">Leaf</tissue>
    </source>
</reference>